<keyword evidence="1 2" id="KW-0694">RNA-binding</keyword>
<dbReference type="InterPro" id="IPR001890">
    <property type="entry name" value="RNA-binding_CRM"/>
</dbReference>
<sequence>MQLSTKQKQYLKGLAHHLNPVVMLGGHGLTEGVLAEIDNALSHHELIKVKIAGADRETKQLIIEAIVRETQACAVQTIGHILVLYRPSEEKKISLPRK</sequence>
<dbReference type="OrthoDB" id="9797519at2"/>
<evidence type="ECO:0000313" key="4">
    <source>
        <dbReference type="EMBL" id="TCK01784.1"/>
    </source>
</evidence>
<organism evidence="4 5">
    <name type="scientific">Volucribacter psittacicida</name>
    <dbReference type="NCBI Taxonomy" id="203482"/>
    <lineage>
        <taxon>Bacteria</taxon>
        <taxon>Pseudomonadati</taxon>
        <taxon>Pseudomonadota</taxon>
        <taxon>Gammaproteobacteria</taxon>
        <taxon>Pasteurellales</taxon>
        <taxon>Pasteurellaceae</taxon>
        <taxon>Volucribacter</taxon>
    </lineage>
</organism>
<evidence type="ECO:0000256" key="1">
    <source>
        <dbReference type="ARBA" id="ARBA00022884"/>
    </source>
</evidence>
<dbReference type="Pfam" id="PF01985">
    <property type="entry name" value="CRS1_YhbY"/>
    <property type="match status" value="1"/>
</dbReference>
<dbReference type="AlphaFoldDB" id="A0A4R1G259"/>
<name>A0A4R1G259_9PAST</name>
<dbReference type="NCBIfam" id="TIGR00253">
    <property type="entry name" value="RNA_bind_YhbY"/>
    <property type="match status" value="1"/>
</dbReference>
<evidence type="ECO:0000256" key="2">
    <source>
        <dbReference type="PROSITE-ProRule" id="PRU00626"/>
    </source>
</evidence>
<keyword evidence="5" id="KW-1185">Reference proteome</keyword>
<accession>A0A4R1G259</accession>
<evidence type="ECO:0000259" key="3">
    <source>
        <dbReference type="PROSITE" id="PS51295"/>
    </source>
</evidence>
<reference evidence="4 5" key="1">
    <citation type="submission" date="2019-03" db="EMBL/GenBank/DDBJ databases">
        <title>Genomic Encyclopedia of Type Strains, Phase IV (KMG-IV): sequencing the most valuable type-strain genomes for metagenomic binning, comparative biology and taxonomic classification.</title>
        <authorList>
            <person name="Goeker M."/>
        </authorList>
    </citation>
    <scope>NUCLEOTIDE SEQUENCE [LARGE SCALE GENOMIC DNA]</scope>
    <source>
        <strain evidence="4 5">DSM 15534</strain>
    </source>
</reference>
<dbReference type="SUPFAM" id="SSF75471">
    <property type="entry name" value="YhbY-like"/>
    <property type="match status" value="1"/>
</dbReference>
<dbReference type="InterPro" id="IPR017924">
    <property type="entry name" value="RNA-binding_YhbY"/>
</dbReference>
<dbReference type="SMART" id="SM01103">
    <property type="entry name" value="CRS1_YhbY"/>
    <property type="match status" value="1"/>
</dbReference>
<evidence type="ECO:0000313" key="5">
    <source>
        <dbReference type="Proteomes" id="UP000294702"/>
    </source>
</evidence>
<dbReference type="PANTHER" id="PTHR40065">
    <property type="entry name" value="RNA-BINDING PROTEIN YHBY"/>
    <property type="match status" value="1"/>
</dbReference>
<protein>
    <submittedName>
        <fullName evidence="4">RNA-binding protein</fullName>
    </submittedName>
</protein>
<dbReference type="InterPro" id="IPR035920">
    <property type="entry name" value="YhbY-like_sf"/>
</dbReference>
<dbReference type="InterPro" id="IPR051925">
    <property type="entry name" value="RNA-binding_domain"/>
</dbReference>
<gene>
    <name evidence="4" type="ORF">EV694_0416</name>
</gene>
<proteinExistence type="predicted"/>
<dbReference type="PANTHER" id="PTHR40065:SF3">
    <property type="entry name" value="RNA-BINDING PROTEIN YHBY"/>
    <property type="match status" value="1"/>
</dbReference>
<dbReference type="GO" id="GO:0003723">
    <property type="term" value="F:RNA binding"/>
    <property type="evidence" value="ECO:0007669"/>
    <property type="project" value="UniProtKB-UniRule"/>
</dbReference>
<comment type="caution">
    <text evidence="4">The sequence shown here is derived from an EMBL/GenBank/DDBJ whole genome shotgun (WGS) entry which is preliminary data.</text>
</comment>
<dbReference type="EMBL" id="SMFT01000001">
    <property type="protein sequence ID" value="TCK01784.1"/>
    <property type="molecule type" value="Genomic_DNA"/>
</dbReference>
<dbReference type="Proteomes" id="UP000294702">
    <property type="component" value="Unassembled WGS sequence"/>
</dbReference>
<feature type="domain" description="CRM" evidence="3">
    <location>
        <begin position="1"/>
        <end position="97"/>
    </location>
</feature>
<dbReference type="Gene3D" id="3.30.110.60">
    <property type="entry name" value="YhbY-like"/>
    <property type="match status" value="1"/>
</dbReference>
<dbReference type="PROSITE" id="PS51295">
    <property type="entry name" value="CRM"/>
    <property type="match status" value="1"/>
</dbReference>
<dbReference type="RefSeq" id="WP_132688507.1">
    <property type="nucleotide sequence ID" value="NZ_SMFT01000001.1"/>
</dbReference>